<dbReference type="Proteomes" id="UP000681610">
    <property type="component" value="Unassembled WGS sequence"/>
</dbReference>
<dbReference type="GO" id="GO:0008483">
    <property type="term" value="F:transaminase activity"/>
    <property type="evidence" value="ECO:0007669"/>
    <property type="project" value="UniProtKB-KW"/>
</dbReference>
<keyword evidence="10" id="KW-1185">Reference proteome</keyword>
<protein>
    <recommendedName>
        <fullName evidence="5">branched-chain-amino-acid transaminase</fullName>
        <ecNumber evidence="5">2.6.1.42</ecNumber>
    </recommendedName>
</protein>
<evidence type="ECO:0000256" key="8">
    <source>
        <dbReference type="ARBA" id="ARBA00049229"/>
    </source>
</evidence>
<evidence type="ECO:0000256" key="6">
    <source>
        <dbReference type="ARBA" id="ARBA00048212"/>
    </source>
</evidence>
<dbReference type="Pfam" id="PF01063">
    <property type="entry name" value="Aminotran_4"/>
    <property type="match status" value="1"/>
</dbReference>
<evidence type="ECO:0000256" key="2">
    <source>
        <dbReference type="ARBA" id="ARBA00004931"/>
    </source>
</evidence>
<dbReference type="Gene3D" id="3.30.470.10">
    <property type="match status" value="1"/>
</dbReference>
<evidence type="ECO:0000256" key="3">
    <source>
        <dbReference type="ARBA" id="ARBA00005072"/>
    </source>
</evidence>
<sequence length="283" mass="32421">MINYNGNLVSTTEHFLSVDNRAFRYGDGVFDISKYSMKKVLFWEDHYLRLMAGMRIMRMEIPMSFSMEYLEEEIVRTVTANGLEDKQAKIRISIFRQNGGNYTPLHNQIDYLIEVEALAAAFYVLNDEEYEVELFKDFYLQPDLLANVKHTNRIVNVLGSIFAQENEYQNCILLNSDKNIAGMLNANLFVVQGNTLKTPQLSDGAMNGITRKILLKSLKKVSDYEVVETSISPFELQKADELFITNTLVGIQPITQYRKKTYSTEVAKNLIGKLNTIARFGMS</sequence>
<evidence type="ECO:0000313" key="9">
    <source>
        <dbReference type="EMBL" id="MBO1884925.1"/>
    </source>
</evidence>
<gene>
    <name evidence="9" type="ORF">J4N46_11010</name>
</gene>
<keyword evidence="9" id="KW-0808">Transferase</keyword>
<evidence type="ECO:0000313" key="10">
    <source>
        <dbReference type="Proteomes" id="UP000681610"/>
    </source>
</evidence>
<comment type="catalytic activity">
    <reaction evidence="7">
        <text>L-isoleucine + 2-oxoglutarate = (S)-3-methyl-2-oxopentanoate + L-glutamate</text>
        <dbReference type="Rhea" id="RHEA:24801"/>
        <dbReference type="ChEBI" id="CHEBI:16810"/>
        <dbReference type="ChEBI" id="CHEBI:29985"/>
        <dbReference type="ChEBI" id="CHEBI:35146"/>
        <dbReference type="ChEBI" id="CHEBI:58045"/>
        <dbReference type="EC" id="2.6.1.42"/>
    </reaction>
</comment>
<keyword evidence="9" id="KW-0032">Aminotransferase</keyword>
<dbReference type="InterPro" id="IPR050571">
    <property type="entry name" value="Class-IV_PLP-Dep_Aminotrnsfr"/>
</dbReference>
<dbReference type="PANTHER" id="PTHR42743:SF11">
    <property type="entry name" value="AMINODEOXYCHORISMATE LYASE"/>
    <property type="match status" value="1"/>
</dbReference>
<comment type="pathway">
    <text evidence="3">Amino-acid biosynthesis; L-leucine biosynthesis; L-leucine from 3-methyl-2-oxobutanoate: step 4/4.</text>
</comment>
<dbReference type="EC" id="2.6.1.42" evidence="5"/>
<comment type="pathway">
    <text evidence="1">Amino-acid biosynthesis; L-isoleucine biosynthesis; L-isoleucine from 2-oxobutanoate: step 4/4.</text>
</comment>
<evidence type="ECO:0000256" key="5">
    <source>
        <dbReference type="ARBA" id="ARBA00013053"/>
    </source>
</evidence>
<dbReference type="Gene3D" id="3.20.10.10">
    <property type="entry name" value="D-amino Acid Aminotransferase, subunit A, domain 2"/>
    <property type="match status" value="1"/>
</dbReference>
<dbReference type="InterPro" id="IPR043131">
    <property type="entry name" value="BCAT-like_N"/>
</dbReference>
<comment type="catalytic activity">
    <reaction evidence="6">
        <text>L-valine + 2-oxoglutarate = 3-methyl-2-oxobutanoate + L-glutamate</text>
        <dbReference type="Rhea" id="RHEA:24813"/>
        <dbReference type="ChEBI" id="CHEBI:11851"/>
        <dbReference type="ChEBI" id="CHEBI:16810"/>
        <dbReference type="ChEBI" id="CHEBI:29985"/>
        <dbReference type="ChEBI" id="CHEBI:57762"/>
        <dbReference type="EC" id="2.6.1.42"/>
    </reaction>
</comment>
<proteinExistence type="inferred from homology"/>
<comment type="catalytic activity">
    <reaction evidence="8">
        <text>L-leucine + 2-oxoglutarate = 4-methyl-2-oxopentanoate + L-glutamate</text>
        <dbReference type="Rhea" id="RHEA:18321"/>
        <dbReference type="ChEBI" id="CHEBI:16810"/>
        <dbReference type="ChEBI" id="CHEBI:17865"/>
        <dbReference type="ChEBI" id="CHEBI:29985"/>
        <dbReference type="ChEBI" id="CHEBI:57427"/>
        <dbReference type="EC" id="2.6.1.42"/>
    </reaction>
</comment>
<dbReference type="InterPro" id="IPR001544">
    <property type="entry name" value="Aminotrans_IV"/>
</dbReference>
<accession>A0ABS3Q023</accession>
<evidence type="ECO:0000256" key="4">
    <source>
        <dbReference type="ARBA" id="ARBA00009320"/>
    </source>
</evidence>
<evidence type="ECO:0000256" key="7">
    <source>
        <dbReference type="ARBA" id="ARBA00048798"/>
    </source>
</evidence>
<dbReference type="InterPro" id="IPR043132">
    <property type="entry name" value="BCAT-like_C"/>
</dbReference>
<reference evidence="9 10" key="1">
    <citation type="submission" date="2021-03" db="EMBL/GenBank/DDBJ databases">
        <title>Isolation and description of Capnocytophaga bilenii sp. nov., a novel Capnocytophaga species, isolated from a gingivitis subject.</title>
        <authorList>
            <person name="Antezack A."/>
            <person name="Monnet-Corti V."/>
            <person name="La Scola B."/>
        </authorList>
    </citation>
    <scope>NUCLEOTIDE SEQUENCE [LARGE SCALE GENOMIC DNA]</scope>
    <source>
        <strain evidence="9 10">Marseille-Q4570</strain>
    </source>
</reference>
<comment type="caution">
    <text evidence="9">The sequence shown here is derived from an EMBL/GenBank/DDBJ whole genome shotgun (WGS) entry which is preliminary data.</text>
</comment>
<dbReference type="SUPFAM" id="SSF56752">
    <property type="entry name" value="D-aminoacid aminotransferase-like PLP-dependent enzymes"/>
    <property type="match status" value="1"/>
</dbReference>
<dbReference type="PANTHER" id="PTHR42743">
    <property type="entry name" value="AMINO-ACID AMINOTRANSFERASE"/>
    <property type="match status" value="1"/>
</dbReference>
<comment type="pathway">
    <text evidence="2">Amino-acid biosynthesis; L-valine biosynthesis; L-valine from pyruvate: step 4/4.</text>
</comment>
<dbReference type="CDD" id="cd00449">
    <property type="entry name" value="PLPDE_IV"/>
    <property type="match status" value="1"/>
</dbReference>
<comment type="similarity">
    <text evidence="4">Belongs to the class-IV pyridoxal-phosphate-dependent aminotransferase family.</text>
</comment>
<organism evidence="9 10">
    <name type="scientific">Capnocytophaga bilenii</name>
    <dbReference type="NCBI Taxonomy" id="2819369"/>
    <lineage>
        <taxon>Bacteria</taxon>
        <taxon>Pseudomonadati</taxon>
        <taxon>Bacteroidota</taxon>
        <taxon>Flavobacteriia</taxon>
        <taxon>Flavobacteriales</taxon>
        <taxon>Flavobacteriaceae</taxon>
        <taxon>Capnocytophaga</taxon>
    </lineage>
</organism>
<dbReference type="EMBL" id="JAGDYP010000009">
    <property type="protein sequence ID" value="MBO1884925.1"/>
    <property type="molecule type" value="Genomic_DNA"/>
</dbReference>
<dbReference type="InterPro" id="IPR036038">
    <property type="entry name" value="Aminotransferase-like"/>
</dbReference>
<evidence type="ECO:0000256" key="1">
    <source>
        <dbReference type="ARBA" id="ARBA00004824"/>
    </source>
</evidence>
<dbReference type="RefSeq" id="WP_208059333.1">
    <property type="nucleotide sequence ID" value="NZ_JAGDYP010000009.1"/>
</dbReference>
<name>A0ABS3Q023_9FLAO</name>